<dbReference type="GO" id="GO:0046872">
    <property type="term" value="F:metal ion binding"/>
    <property type="evidence" value="ECO:0007669"/>
    <property type="project" value="UniProtKB-KW"/>
</dbReference>
<dbReference type="eggNOG" id="COG1636">
    <property type="taxonomic scope" value="Bacteria"/>
</dbReference>
<dbReference type="GO" id="GO:0052693">
    <property type="term" value="F:epoxyqueuosine reductase activity"/>
    <property type="evidence" value="ECO:0007669"/>
    <property type="project" value="UniProtKB-UniRule"/>
</dbReference>
<comment type="function">
    <text evidence="1 17">Catalyzes the conversion of epoxyqueuosine (oQ) to queuosine (Q), which is a hypermodified base found in the wobble positions of tRNA(Asp), tRNA(Asn), tRNA(His) and tRNA(Tyr).</text>
</comment>
<organism evidence="18 19">
    <name type="scientific">Alkalidesulfovibrio alkalitolerans DSM 16529</name>
    <dbReference type="NCBI Taxonomy" id="1121439"/>
    <lineage>
        <taxon>Bacteria</taxon>
        <taxon>Pseudomonadati</taxon>
        <taxon>Thermodesulfobacteriota</taxon>
        <taxon>Desulfovibrionia</taxon>
        <taxon>Desulfovibrionales</taxon>
        <taxon>Desulfovibrionaceae</taxon>
        <taxon>Alkalidesulfovibrio</taxon>
    </lineage>
</organism>
<gene>
    <name evidence="17" type="primary">queH</name>
    <name evidence="18" type="ORF">dsat_2460</name>
</gene>
<feature type="binding site" evidence="17">
    <location>
        <position position="90"/>
    </location>
    <ligand>
        <name>[4Fe-4S] cluster</name>
        <dbReference type="ChEBI" id="CHEBI:49883"/>
    </ligand>
</feature>
<proteinExistence type="inferred from homology"/>
<evidence type="ECO:0000256" key="1">
    <source>
        <dbReference type="ARBA" id="ARBA00002268"/>
    </source>
</evidence>
<dbReference type="OrthoDB" id="9801033at2"/>
<evidence type="ECO:0000256" key="10">
    <source>
        <dbReference type="ARBA" id="ARBA00023002"/>
    </source>
</evidence>
<dbReference type="Pfam" id="PF02677">
    <property type="entry name" value="QueH"/>
    <property type="match status" value="1"/>
</dbReference>
<dbReference type="AlphaFoldDB" id="S7TD28"/>
<keyword evidence="11 17" id="KW-0408">Iron</keyword>
<evidence type="ECO:0000256" key="15">
    <source>
        <dbReference type="ARBA" id="ARBA00031446"/>
    </source>
</evidence>
<dbReference type="PATRIC" id="fig|1121439.3.peg.856"/>
<feature type="binding site" evidence="17">
    <location>
        <position position="11"/>
    </location>
    <ligand>
        <name>[4Fe-4S] cluster</name>
        <dbReference type="ChEBI" id="CHEBI:49883"/>
    </ligand>
</feature>
<keyword evidence="12 17" id="KW-0411">Iron-sulfur</keyword>
<comment type="catalytic activity">
    <reaction evidence="16 17">
        <text>epoxyqueuosine(34) in tRNA + AH2 = queuosine(34) in tRNA + A + H2O</text>
        <dbReference type="Rhea" id="RHEA:32159"/>
        <dbReference type="Rhea" id="RHEA-COMP:18571"/>
        <dbReference type="Rhea" id="RHEA-COMP:18582"/>
        <dbReference type="ChEBI" id="CHEBI:13193"/>
        <dbReference type="ChEBI" id="CHEBI:15377"/>
        <dbReference type="ChEBI" id="CHEBI:17499"/>
        <dbReference type="ChEBI" id="CHEBI:194431"/>
        <dbReference type="ChEBI" id="CHEBI:194443"/>
        <dbReference type="EC" id="1.17.99.6"/>
    </reaction>
</comment>
<dbReference type="HAMAP" id="MF_02089">
    <property type="entry name" value="QueH"/>
    <property type="match status" value="1"/>
</dbReference>
<keyword evidence="7 17" id="KW-0819">tRNA processing</keyword>
<comment type="similarity">
    <text evidence="3 17">Belongs to the QueH family.</text>
</comment>
<keyword evidence="13 17" id="KW-1015">Disulfide bond</keyword>
<keyword evidence="9 17" id="KW-0671">Queuosine biosynthesis</keyword>
<feature type="binding site" evidence="17">
    <location>
        <position position="87"/>
    </location>
    <ligand>
        <name>[4Fe-4S] cluster</name>
        <dbReference type="ChEBI" id="CHEBI:49883"/>
    </ligand>
</feature>
<dbReference type="PANTHER" id="PTHR36701:SF1">
    <property type="entry name" value="EPOXYQUEUOSINE REDUCTASE QUEH"/>
    <property type="match status" value="1"/>
</dbReference>
<evidence type="ECO:0000256" key="16">
    <source>
        <dbReference type="ARBA" id="ARBA00047415"/>
    </source>
</evidence>
<feature type="binding site" evidence="17">
    <location>
        <position position="12"/>
    </location>
    <ligand>
        <name>[4Fe-4S] cluster</name>
        <dbReference type="ChEBI" id="CHEBI:49883"/>
    </ligand>
</feature>
<dbReference type="RefSeq" id="WP_020886346.1">
    <property type="nucleotide sequence ID" value="NZ_ATHI01000005.1"/>
</dbReference>
<comment type="pathway">
    <text evidence="2 17">tRNA modification; tRNA-queuosine biosynthesis.</text>
</comment>
<keyword evidence="14 17" id="KW-0676">Redox-active center</keyword>
<evidence type="ECO:0000256" key="9">
    <source>
        <dbReference type="ARBA" id="ARBA00022785"/>
    </source>
</evidence>
<comment type="caution">
    <text evidence="18">The sequence shown here is derived from an EMBL/GenBank/DDBJ whole genome shotgun (WGS) entry which is preliminary data.</text>
</comment>
<dbReference type="EMBL" id="ATHI01000005">
    <property type="protein sequence ID" value="EPR35097.1"/>
    <property type="molecule type" value="Genomic_DNA"/>
</dbReference>
<evidence type="ECO:0000256" key="17">
    <source>
        <dbReference type="HAMAP-Rule" id="MF_02089"/>
    </source>
</evidence>
<keyword evidence="10 17" id="KW-0560">Oxidoreductase</keyword>
<evidence type="ECO:0000256" key="14">
    <source>
        <dbReference type="ARBA" id="ARBA00023284"/>
    </source>
</evidence>
<keyword evidence="6 17" id="KW-0004">4Fe-4S</keyword>
<evidence type="ECO:0000256" key="4">
    <source>
        <dbReference type="ARBA" id="ARBA00012622"/>
    </source>
</evidence>
<dbReference type="GO" id="GO:0008616">
    <property type="term" value="P:tRNA queuosine(34) biosynthetic process"/>
    <property type="evidence" value="ECO:0007669"/>
    <property type="project" value="UniProtKB-UniRule"/>
</dbReference>
<reference evidence="18 19" key="1">
    <citation type="journal article" date="2013" name="Genome Announc.">
        <title>Draft genome sequences for three mercury-methylating, sulfate-reducing bacteria.</title>
        <authorList>
            <person name="Brown S.D."/>
            <person name="Hurt R.A.Jr."/>
            <person name="Gilmour C.C."/>
            <person name="Elias D.A."/>
        </authorList>
    </citation>
    <scope>NUCLEOTIDE SEQUENCE [LARGE SCALE GENOMIC DNA]</scope>
    <source>
        <strain evidence="18 19">DSM 16529</strain>
    </source>
</reference>
<name>S7TD28_9BACT</name>
<protein>
    <recommendedName>
        <fullName evidence="5 17">Epoxyqueuosine reductase QueH</fullName>
        <ecNumber evidence="4 17">1.17.99.6</ecNumber>
    </recommendedName>
    <alternativeName>
        <fullName evidence="15 17">Queuosine biosynthesis protein QueH</fullName>
    </alternativeName>
</protein>
<evidence type="ECO:0000256" key="11">
    <source>
        <dbReference type="ARBA" id="ARBA00023004"/>
    </source>
</evidence>
<dbReference type="GO" id="GO:0051539">
    <property type="term" value="F:4 iron, 4 sulfur cluster binding"/>
    <property type="evidence" value="ECO:0007669"/>
    <property type="project" value="UniProtKB-UniRule"/>
</dbReference>
<evidence type="ECO:0000256" key="12">
    <source>
        <dbReference type="ARBA" id="ARBA00023014"/>
    </source>
</evidence>
<dbReference type="Proteomes" id="UP000014975">
    <property type="component" value="Unassembled WGS sequence"/>
</dbReference>
<evidence type="ECO:0000313" key="18">
    <source>
        <dbReference type="EMBL" id="EPR35097.1"/>
    </source>
</evidence>
<evidence type="ECO:0000256" key="2">
    <source>
        <dbReference type="ARBA" id="ARBA00004691"/>
    </source>
</evidence>
<dbReference type="PANTHER" id="PTHR36701">
    <property type="entry name" value="EPOXYQUEUOSINE REDUCTASE QUEH"/>
    <property type="match status" value="1"/>
</dbReference>
<evidence type="ECO:0000256" key="13">
    <source>
        <dbReference type="ARBA" id="ARBA00023157"/>
    </source>
</evidence>
<accession>S7TD28</accession>
<evidence type="ECO:0000256" key="6">
    <source>
        <dbReference type="ARBA" id="ARBA00022485"/>
    </source>
</evidence>
<evidence type="ECO:0000256" key="7">
    <source>
        <dbReference type="ARBA" id="ARBA00022694"/>
    </source>
</evidence>
<sequence length="184" mass="21133">MSAPRVLVHVCCAPCAIVPVRALMAEGFAVTALFYNPNIHPVAEYARRRDAMAAYAKTLGLPLIVKDKGYDPAAWFRRVSFREDNRCFHCLHMRLEETSFIARAGGFSHFTSTLLYSRRQKHETIAAIGRDLGGEEMKSRFLYRDFRAGWAEGIEESKRLKMYRQDYCGCLFSDLERRKELLQG</sequence>
<keyword evidence="19" id="KW-1185">Reference proteome</keyword>
<feature type="disulfide bond" description="Redox-active" evidence="17">
    <location>
        <begin position="168"/>
        <end position="170"/>
    </location>
</feature>
<dbReference type="UniPathway" id="UPA00392"/>
<evidence type="ECO:0000256" key="3">
    <source>
        <dbReference type="ARBA" id="ARBA00008207"/>
    </source>
</evidence>
<dbReference type="InterPro" id="IPR003828">
    <property type="entry name" value="QueH"/>
</dbReference>
<evidence type="ECO:0000256" key="8">
    <source>
        <dbReference type="ARBA" id="ARBA00022723"/>
    </source>
</evidence>
<evidence type="ECO:0000313" key="19">
    <source>
        <dbReference type="Proteomes" id="UP000014975"/>
    </source>
</evidence>
<evidence type="ECO:0000256" key="5">
    <source>
        <dbReference type="ARBA" id="ARBA00016895"/>
    </source>
</evidence>
<dbReference type="EC" id="1.17.99.6" evidence="4 17"/>
<dbReference type="STRING" id="1121439.dsat_2460"/>
<keyword evidence="8 17" id="KW-0479">Metal-binding</keyword>